<keyword evidence="2" id="KW-1185">Reference proteome</keyword>
<reference evidence="1" key="1">
    <citation type="journal article" date="2020" name="Stud. Mycol.">
        <title>101 Dothideomycetes genomes: a test case for predicting lifestyles and emergence of pathogens.</title>
        <authorList>
            <person name="Haridas S."/>
            <person name="Albert R."/>
            <person name="Binder M."/>
            <person name="Bloem J."/>
            <person name="Labutti K."/>
            <person name="Salamov A."/>
            <person name="Andreopoulos B."/>
            <person name="Baker S."/>
            <person name="Barry K."/>
            <person name="Bills G."/>
            <person name="Bluhm B."/>
            <person name="Cannon C."/>
            <person name="Castanera R."/>
            <person name="Culley D."/>
            <person name="Daum C."/>
            <person name="Ezra D."/>
            <person name="Gonzalez J."/>
            <person name="Henrissat B."/>
            <person name="Kuo A."/>
            <person name="Liang C."/>
            <person name="Lipzen A."/>
            <person name="Lutzoni F."/>
            <person name="Magnuson J."/>
            <person name="Mondo S."/>
            <person name="Nolan M."/>
            <person name="Ohm R."/>
            <person name="Pangilinan J."/>
            <person name="Park H.-J."/>
            <person name="Ramirez L."/>
            <person name="Alfaro M."/>
            <person name="Sun H."/>
            <person name="Tritt A."/>
            <person name="Yoshinaga Y."/>
            <person name="Zwiers L.-H."/>
            <person name="Turgeon B."/>
            <person name="Goodwin S."/>
            <person name="Spatafora J."/>
            <person name="Crous P."/>
            <person name="Grigoriev I."/>
        </authorList>
    </citation>
    <scope>NUCLEOTIDE SEQUENCE</scope>
    <source>
        <strain evidence="1">CBS 130266</strain>
    </source>
</reference>
<organism evidence="1 2">
    <name type="scientific">Tothia fuscella</name>
    <dbReference type="NCBI Taxonomy" id="1048955"/>
    <lineage>
        <taxon>Eukaryota</taxon>
        <taxon>Fungi</taxon>
        <taxon>Dikarya</taxon>
        <taxon>Ascomycota</taxon>
        <taxon>Pezizomycotina</taxon>
        <taxon>Dothideomycetes</taxon>
        <taxon>Pleosporomycetidae</taxon>
        <taxon>Venturiales</taxon>
        <taxon>Cylindrosympodiaceae</taxon>
        <taxon>Tothia</taxon>
    </lineage>
</organism>
<sequence>MLIHEPRRASKRMATVHSFHSRSIYFHGRFWDTVPFTLGVSTIGVAMAAPAIHNARKKREIIECHLQKLGTTHNTRKGDVLTPMAISGTIGVVTLGVGSMGADAIGQAGVEHGVTMVVENELAVKAGTHFALDAAAMGVEHAHTQHKKATEAFYAPPSALPQQATYAQQGYIPQTQQAPIYMVPWQGGQQWSGYTCQPPQQVNLEEKQYGATMASGFLKLLS</sequence>
<gene>
    <name evidence="1" type="ORF">EJ08DRAFT_23026</name>
</gene>
<comment type="caution">
    <text evidence="1">The sequence shown here is derived from an EMBL/GenBank/DDBJ whole genome shotgun (WGS) entry which is preliminary data.</text>
</comment>
<dbReference type="Proteomes" id="UP000800235">
    <property type="component" value="Unassembled WGS sequence"/>
</dbReference>
<evidence type="ECO:0000313" key="1">
    <source>
        <dbReference type="EMBL" id="KAF2434090.1"/>
    </source>
</evidence>
<dbReference type="OrthoDB" id="5394233at2759"/>
<dbReference type="AlphaFoldDB" id="A0A9P4U1Q6"/>
<proteinExistence type="predicted"/>
<dbReference type="EMBL" id="MU007018">
    <property type="protein sequence ID" value="KAF2434090.1"/>
    <property type="molecule type" value="Genomic_DNA"/>
</dbReference>
<accession>A0A9P4U1Q6</accession>
<name>A0A9P4U1Q6_9PEZI</name>
<evidence type="ECO:0000313" key="2">
    <source>
        <dbReference type="Proteomes" id="UP000800235"/>
    </source>
</evidence>
<protein>
    <submittedName>
        <fullName evidence="1">Uncharacterized protein</fullName>
    </submittedName>
</protein>